<reference evidence="1" key="1">
    <citation type="submission" date="2016-10" db="EMBL/GenBank/DDBJ databases">
        <title>Sequence of Gallionella enrichment culture.</title>
        <authorList>
            <person name="Poehlein A."/>
            <person name="Muehling M."/>
            <person name="Daniel R."/>
        </authorList>
    </citation>
    <scope>NUCLEOTIDE SEQUENCE</scope>
</reference>
<proteinExistence type="predicted"/>
<evidence type="ECO:0000313" key="1">
    <source>
        <dbReference type="EMBL" id="OIQ98024.1"/>
    </source>
</evidence>
<gene>
    <name evidence="1" type="ORF">GALL_199450</name>
</gene>
<dbReference type="InterPro" id="IPR011033">
    <property type="entry name" value="PRC_barrel-like_sf"/>
</dbReference>
<evidence type="ECO:0008006" key="2">
    <source>
        <dbReference type="Google" id="ProtNLM"/>
    </source>
</evidence>
<comment type="caution">
    <text evidence="1">The sequence shown here is derived from an EMBL/GenBank/DDBJ whole genome shotgun (WGS) entry which is preliminary data.</text>
</comment>
<dbReference type="Gene3D" id="3.90.50.10">
    <property type="entry name" value="Photosynthetic Reaction Center, subunit H, domain 2"/>
    <property type="match status" value="2"/>
</dbReference>
<protein>
    <recommendedName>
        <fullName evidence="2">PRC-barrel domain-containing protein</fullName>
    </recommendedName>
</protein>
<sequence>MYQDIRLFYGMKIGASDGLIGHLKDFYFDEQSWMLRYIVADTGSWLPGRQVLLTHHAFAPDAFSSALTSDRVLHARLTRKQIEDSPSVDTHRPVSRQYEDDYHRYYGWPTYWQDAGLSGVAGIPAPTPPPAAAGPTRHGHNQRDDIHLFSTASVAGYQIQATDRPAGAVRSFMVDGKTWEIREISVDSGHWYSVRKILILPDNVERISYEDSTVYLNLSSEDILQTRNNEVAQACPGRP</sequence>
<accession>A0A1J5RP47</accession>
<organism evidence="1">
    <name type="scientific">mine drainage metagenome</name>
    <dbReference type="NCBI Taxonomy" id="410659"/>
    <lineage>
        <taxon>unclassified sequences</taxon>
        <taxon>metagenomes</taxon>
        <taxon>ecological metagenomes</taxon>
    </lineage>
</organism>
<dbReference type="GO" id="GO:0019684">
    <property type="term" value="P:photosynthesis, light reaction"/>
    <property type="evidence" value="ECO:0007669"/>
    <property type="project" value="InterPro"/>
</dbReference>
<dbReference type="AlphaFoldDB" id="A0A1J5RP47"/>
<dbReference type="GO" id="GO:0030077">
    <property type="term" value="C:plasma membrane light-harvesting complex"/>
    <property type="evidence" value="ECO:0007669"/>
    <property type="project" value="InterPro"/>
</dbReference>
<dbReference type="EMBL" id="MLJW01000124">
    <property type="protein sequence ID" value="OIQ98024.1"/>
    <property type="molecule type" value="Genomic_DNA"/>
</dbReference>
<dbReference type="SUPFAM" id="SSF50346">
    <property type="entry name" value="PRC-barrel domain"/>
    <property type="match status" value="2"/>
</dbReference>
<name>A0A1J5RP47_9ZZZZ</name>
<dbReference type="InterPro" id="IPR014747">
    <property type="entry name" value="Bac_photo_RC_H_C"/>
</dbReference>